<dbReference type="InterPro" id="IPR007743">
    <property type="entry name" value="Immunity-related_GTPase-like"/>
</dbReference>
<evidence type="ECO:0000256" key="3">
    <source>
        <dbReference type="ARBA" id="ARBA00022801"/>
    </source>
</evidence>
<dbReference type="GO" id="GO:0005525">
    <property type="term" value="F:GTP binding"/>
    <property type="evidence" value="ECO:0007669"/>
    <property type="project" value="UniProtKB-KW"/>
</dbReference>
<dbReference type="PANTHER" id="PTHR32341:SF10">
    <property type="entry name" value="INTERFERON-INDUCIBLE GTPASE 5"/>
    <property type="match status" value="1"/>
</dbReference>
<dbReference type="FunFam" id="3.40.50.300:FF:000541">
    <property type="entry name" value="Immunity related GTPase M"/>
    <property type="match status" value="1"/>
</dbReference>
<dbReference type="InterPro" id="IPR027417">
    <property type="entry name" value="P-loop_NTPase"/>
</dbReference>
<dbReference type="GeneTree" id="ENSGT00950000183007"/>
<name>A0AAR2KCN6_PYGNA</name>
<sequence>MDDFIHEDFDVITVEDIEETLAHEDLPSAVSKIKDYFEQQDCGELTTAVIRMSSSGKSTFINAFRGMGDEEEGSAQTGVVETTKVPTPYLYPKYPNVKFWDLPGIGTPNFKLIDILNRECHATLAAEIVKMDKKFYFIHSKIDSNISAEKRKKTFNEQKTLDAIRKDCIEGLEKTGVDSPVVFLISCFDLALYDFNHLEETTWRWNFPSTYADAGLSKHHSGDQREKEESPAEKYMEAGSAVCCCCSCSDSYSKCSSFSHCRCDDFGGGTYKILQCLQC</sequence>
<reference evidence="6 7" key="1">
    <citation type="submission" date="2020-10" db="EMBL/GenBank/DDBJ databases">
        <title>Pygocentrus nattereri (red-bellied piranha) genome, fPygNat1, primary haplotype.</title>
        <authorList>
            <person name="Myers G."/>
            <person name="Meyer A."/>
            <person name="Karagic N."/>
            <person name="Pippel M."/>
            <person name="Winkler S."/>
            <person name="Tracey A."/>
            <person name="Wood J."/>
            <person name="Formenti G."/>
            <person name="Howe K."/>
            <person name="Fedrigo O."/>
            <person name="Jarvis E.D."/>
        </authorList>
    </citation>
    <scope>NUCLEOTIDE SEQUENCE [LARGE SCALE GENOMIC DNA]</scope>
</reference>
<dbReference type="GO" id="GO:0016787">
    <property type="term" value="F:hydrolase activity"/>
    <property type="evidence" value="ECO:0007669"/>
    <property type="project" value="UniProtKB-KW"/>
</dbReference>
<keyword evidence="3" id="KW-0378">Hydrolase</keyword>
<dbReference type="Gene3D" id="3.40.50.300">
    <property type="entry name" value="P-loop containing nucleotide triphosphate hydrolases"/>
    <property type="match status" value="1"/>
</dbReference>
<dbReference type="SUPFAM" id="SSF52540">
    <property type="entry name" value="P-loop containing nucleoside triphosphate hydrolases"/>
    <property type="match status" value="1"/>
</dbReference>
<dbReference type="GO" id="GO:0016020">
    <property type="term" value="C:membrane"/>
    <property type="evidence" value="ECO:0007669"/>
    <property type="project" value="InterPro"/>
</dbReference>
<dbReference type="Ensembl" id="ENSPNAT00000062498.1">
    <property type="protein sequence ID" value="ENSPNAP00000062088.1"/>
    <property type="gene ID" value="ENSPNAG00000036304.1"/>
</dbReference>
<dbReference type="InterPro" id="IPR030385">
    <property type="entry name" value="G_IRG_dom"/>
</dbReference>
<evidence type="ECO:0000256" key="1">
    <source>
        <dbReference type="ARBA" id="ARBA00005429"/>
    </source>
</evidence>
<keyword evidence="7" id="KW-1185">Reference proteome</keyword>
<reference evidence="6" key="3">
    <citation type="submission" date="2025-09" db="UniProtKB">
        <authorList>
            <consortium name="Ensembl"/>
        </authorList>
    </citation>
    <scope>IDENTIFICATION</scope>
</reference>
<dbReference type="PROSITE" id="PS51716">
    <property type="entry name" value="G_IRG"/>
    <property type="match status" value="1"/>
</dbReference>
<evidence type="ECO:0000313" key="6">
    <source>
        <dbReference type="Ensembl" id="ENSPNAP00000062088.1"/>
    </source>
</evidence>
<dbReference type="Pfam" id="PF05049">
    <property type="entry name" value="IIGP"/>
    <property type="match status" value="2"/>
</dbReference>
<proteinExistence type="inferred from homology"/>
<keyword evidence="4" id="KW-0342">GTP-binding</keyword>
<evidence type="ECO:0000256" key="4">
    <source>
        <dbReference type="ARBA" id="ARBA00023134"/>
    </source>
</evidence>
<comment type="similarity">
    <text evidence="1">Belongs to the TRAFAC class dynamin-like GTPase superfamily. IRG family.</text>
</comment>
<evidence type="ECO:0000313" key="7">
    <source>
        <dbReference type="Proteomes" id="UP001501920"/>
    </source>
</evidence>
<feature type="domain" description="IRG-type G" evidence="5">
    <location>
        <begin position="43"/>
        <end position="205"/>
    </location>
</feature>
<dbReference type="AlphaFoldDB" id="A0AAR2KCN6"/>
<reference evidence="6" key="2">
    <citation type="submission" date="2025-08" db="UniProtKB">
        <authorList>
            <consortium name="Ensembl"/>
        </authorList>
    </citation>
    <scope>IDENTIFICATION</scope>
</reference>
<evidence type="ECO:0000259" key="5">
    <source>
        <dbReference type="PROSITE" id="PS51716"/>
    </source>
</evidence>
<protein>
    <recommendedName>
        <fullName evidence="5">IRG-type G domain-containing protein</fullName>
    </recommendedName>
</protein>
<dbReference type="PANTHER" id="PTHR32341">
    <property type="entry name" value="INTERFERON-INDUCIBLE GTPASE"/>
    <property type="match status" value="1"/>
</dbReference>
<keyword evidence="2" id="KW-0547">Nucleotide-binding</keyword>
<dbReference type="InterPro" id="IPR051515">
    <property type="entry name" value="IRG"/>
</dbReference>
<accession>A0AAR2KCN6</accession>
<evidence type="ECO:0000256" key="2">
    <source>
        <dbReference type="ARBA" id="ARBA00022741"/>
    </source>
</evidence>
<dbReference type="Proteomes" id="UP001501920">
    <property type="component" value="Chromosome 5"/>
</dbReference>
<organism evidence="6 7">
    <name type="scientific">Pygocentrus nattereri</name>
    <name type="common">Red-bellied piranha</name>
    <dbReference type="NCBI Taxonomy" id="42514"/>
    <lineage>
        <taxon>Eukaryota</taxon>
        <taxon>Metazoa</taxon>
        <taxon>Chordata</taxon>
        <taxon>Craniata</taxon>
        <taxon>Vertebrata</taxon>
        <taxon>Euteleostomi</taxon>
        <taxon>Actinopterygii</taxon>
        <taxon>Neopterygii</taxon>
        <taxon>Teleostei</taxon>
        <taxon>Ostariophysi</taxon>
        <taxon>Characiformes</taxon>
        <taxon>Characoidei</taxon>
        <taxon>Pygocentrus</taxon>
    </lineage>
</organism>